<proteinExistence type="predicted"/>
<protein>
    <submittedName>
        <fullName evidence="1">Uncharacterized protein</fullName>
    </submittedName>
</protein>
<accession>A0A7W7LHN3</accession>
<evidence type="ECO:0000313" key="1">
    <source>
        <dbReference type="EMBL" id="MBB4890423.1"/>
    </source>
</evidence>
<dbReference type="EMBL" id="JACHJG010000019">
    <property type="protein sequence ID" value="MBB4890423.1"/>
    <property type="molecule type" value="Genomic_DNA"/>
</dbReference>
<name>A0A7W7LHN3_STRNE</name>
<evidence type="ECO:0000313" key="2">
    <source>
        <dbReference type="Proteomes" id="UP000556436"/>
    </source>
</evidence>
<sequence length="66" mass="6936">MYKAGDWLSGPGMCGATVVPAEETLQEIGRVSELELGQLTVGSGHAQTGCSTAAEISRLAWRTVRT</sequence>
<keyword evidence="2" id="KW-1185">Reference proteome</keyword>
<dbReference type="AlphaFoldDB" id="A0A7W7LHN3"/>
<comment type="caution">
    <text evidence="1">The sequence shown here is derived from an EMBL/GenBank/DDBJ whole genome shotgun (WGS) entry which is preliminary data.</text>
</comment>
<gene>
    <name evidence="1" type="ORF">FHS38_006508</name>
</gene>
<reference evidence="1 2" key="1">
    <citation type="submission" date="2020-08" db="EMBL/GenBank/DDBJ databases">
        <title>Genomic Encyclopedia of Type Strains, Phase III (KMG-III): the genomes of soil and plant-associated and newly described type strains.</title>
        <authorList>
            <person name="Whitman W."/>
        </authorList>
    </citation>
    <scope>NUCLEOTIDE SEQUENCE [LARGE SCALE GENOMIC DNA]</scope>
    <source>
        <strain evidence="1 2">CECT 3265</strain>
    </source>
</reference>
<organism evidence="1 2">
    <name type="scientific">Streptomyces netropsis</name>
    <name type="common">Streptoverticillium netropsis</name>
    <dbReference type="NCBI Taxonomy" id="55404"/>
    <lineage>
        <taxon>Bacteria</taxon>
        <taxon>Bacillati</taxon>
        <taxon>Actinomycetota</taxon>
        <taxon>Actinomycetes</taxon>
        <taxon>Kitasatosporales</taxon>
        <taxon>Streptomycetaceae</taxon>
        <taxon>Streptomyces</taxon>
    </lineage>
</organism>
<dbReference type="Proteomes" id="UP000556436">
    <property type="component" value="Unassembled WGS sequence"/>
</dbReference>